<dbReference type="PANTHER" id="PTHR30329">
    <property type="entry name" value="STATOR ELEMENT OF FLAGELLAR MOTOR COMPLEX"/>
    <property type="match status" value="1"/>
</dbReference>
<evidence type="ECO:0000313" key="7">
    <source>
        <dbReference type="EMBL" id="MDR7095983.1"/>
    </source>
</evidence>
<accession>A0ABU1VFL6</accession>
<dbReference type="Proteomes" id="UP001265550">
    <property type="component" value="Unassembled WGS sequence"/>
</dbReference>
<feature type="chain" id="PRO_5046589268" evidence="5">
    <location>
        <begin position="25"/>
        <end position="208"/>
    </location>
</feature>
<comment type="caution">
    <text evidence="7">The sequence shown here is derived from an EMBL/GenBank/DDBJ whole genome shotgun (WGS) entry which is preliminary data.</text>
</comment>
<evidence type="ECO:0000259" key="6">
    <source>
        <dbReference type="PROSITE" id="PS51123"/>
    </source>
</evidence>
<dbReference type="EMBL" id="JAVDWE010000011">
    <property type="protein sequence ID" value="MDR7095983.1"/>
    <property type="molecule type" value="Genomic_DNA"/>
</dbReference>
<name>A0ABU1VFL6_9BURK</name>
<keyword evidence="8" id="KW-1185">Reference proteome</keyword>
<evidence type="ECO:0000256" key="2">
    <source>
        <dbReference type="ARBA" id="ARBA00023136"/>
    </source>
</evidence>
<keyword evidence="2 4" id="KW-0472">Membrane</keyword>
<dbReference type="InterPro" id="IPR036737">
    <property type="entry name" value="OmpA-like_sf"/>
</dbReference>
<dbReference type="RefSeq" id="WP_204734659.1">
    <property type="nucleotide sequence ID" value="NZ_JAVDWE010000011.1"/>
</dbReference>
<dbReference type="PROSITE" id="PS51123">
    <property type="entry name" value="OMPA_2"/>
    <property type="match status" value="1"/>
</dbReference>
<dbReference type="PANTHER" id="PTHR30329:SF21">
    <property type="entry name" value="LIPOPROTEIN YIAD-RELATED"/>
    <property type="match status" value="1"/>
</dbReference>
<evidence type="ECO:0000256" key="3">
    <source>
        <dbReference type="ARBA" id="ARBA00023237"/>
    </source>
</evidence>
<dbReference type="SUPFAM" id="SSF103088">
    <property type="entry name" value="OmpA-like"/>
    <property type="match status" value="1"/>
</dbReference>
<evidence type="ECO:0000256" key="5">
    <source>
        <dbReference type="SAM" id="SignalP"/>
    </source>
</evidence>
<gene>
    <name evidence="7" type="ORF">J2X09_003736</name>
</gene>
<keyword evidence="3" id="KW-0998">Cell outer membrane</keyword>
<dbReference type="PRINTS" id="PR01021">
    <property type="entry name" value="OMPADOMAIN"/>
</dbReference>
<comment type="subcellular location">
    <subcellularLocation>
        <location evidence="1">Cell outer membrane</location>
    </subcellularLocation>
</comment>
<evidence type="ECO:0000313" key="8">
    <source>
        <dbReference type="Proteomes" id="UP001265550"/>
    </source>
</evidence>
<keyword evidence="5" id="KW-0732">Signal</keyword>
<dbReference type="InterPro" id="IPR050330">
    <property type="entry name" value="Bact_OuterMem_StrucFunc"/>
</dbReference>
<feature type="domain" description="OmpA-like" evidence="6">
    <location>
        <begin position="91"/>
        <end position="208"/>
    </location>
</feature>
<proteinExistence type="predicted"/>
<dbReference type="Pfam" id="PF00691">
    <property type="entry name" value="OmpA"/>
    <property type="match status" value="1"/>
</dbReference>
<dbReference type="InterPro" id="IPR006665">
    <property type="entry name" value="OmpA-like"/>
</dbReference>
<reference evidence="7 8" key="1">
    <citation type="submission" date="2023-07" db="EMBL/GenBank/DDBJ databases">
        <title>Sorghum-associated microbial communities from plants grown in Nebraska, USA.</title>
        <authorList>
            <person name="Schachtman D."/>
        </authorList>
    </citation>
    <scope>NUCLEOTIDE SEQUENCE [LARGE SCALE GENOMIC DNA]</scope>
    <source>
        <strain evidence="7 8">BE240</strain>
    </source>
</reference>
<protein>
    <submittedName>
        <fullName evidence="7">Adhesin transport system outer membrane protein</fullName>
    </submittedName>
</protein>
<feature type="signal peptide" evidence="5">
    <location>
        <begin position="1"/>
        <end position="24"/>
    </location>
</feature>
<evidence type="ECO:0000256" key="4">
    <source>
        <dbReference type="PROSITE-ProRule" id="PRU00473"/>
    </source>
</evidence>
<evidence type="ECO:0000256" key="1">
    <source>
        <dbReference type="ARBA" id="ARBA00004442"/>
    </source>
</evidence>
<sequence length="208" mass="22304">MQTSLHLRRWLLSAAALPMVLVLAACGTSTPRSYVVLLPDADGNVGQVIVSGGKGRQVLTQSGQMAALDGGAVHIALSQAQIAAEFGEARAAQPVAPEHFMLYFLTGGTRLTMESEMKFADILARWKARPQNTVSELVVIGHTDTVGSDESNTALAMQRARSIAERLRDAGIRVGALTLESHGEKNPLVPTRDGVAEPRNRRVQVTIR</sequence>
<dbReference type="Gene3D" id="3.30.1330.60">
    <property type="entry name" value="OmpA-like domain"/>
    <property type="match status" value="1"/>
</dbReference>
<organism evidence="7 8">
    <name type="scientific">Hydrogenophaga laconesensis</name>
    <dbReference type="NCBI Taxonomy" id="1805971"/>
    <lineage>
        <taxon>Bacteria</taxon>
        <taxon>Pseudomonadati</taxon>
        <taxon>Pseudomonadota</taxon>
        <taxon>Betaproteobacteria</taxon>
        <taxon>Burkholderiales</taxon>
        <taxon>Comamonadaceae</taxon>
        <taxon>Hydrogenophaga</taxon>
    </lineage>
</organism>
<dbReference type="CDD" id="cd07185">
    <property type="entry name" value="OmpA_C-like"/>
    <property type="match status" value="1"/>
</dbReference>
<dbReference type="InterPro" id="IPR006664">
    <property type="entry name" value="OMP_bac"/>
</dbReference>